<evidence type="ECO:0000259" key="8">
    <source>
        <dbReference type="Pfam" id="PF01773"/>
    </source>
</evidence>
<keyword evidence="3" id="KW-1003">Cell membrane</keyword>
<accession>A0A0U1P5U9</accession>
<keyword evidence="5 7" id="KW-1133">Transmembrane helix</keyword>
<comment type="subcellular location">
    <subcellularLocation>
        <location evidence="1">Cell membrane</location>
        <topology evidence="1">Multi-pass membrane protein</topology>
    </subcellularLocation>
</comment>
<dbReference type="GO" id="GO:0015293">
    <property type="term" value="F:symporter activity"/>
    <property type="evidence" value="ECO:0007669"/>
    <property type="project" value="TreeGrafter"/>
</dbReference>
<name>A0A0U1P5U9_PHOLE</name>
<keyword evidence="4 7" id="KW-0812">Transmembrane</keyword>
<feature type="transmembrane region" description="Helical" evidence="7">
    <location>
        <begin position="248"/>
        <end position="270"/>
    </location>
</feature>
<dbReference type="Pfam" id="PF07662">
    <property type="entry name" value="Nucleos_tra2_C"/>
    <property type="match status" value="1"/>
</dbReference>
<evidence type="ECO:0000256" key="7">
    <source>
        <dbReference type="SAM" id="Phobius"/>
    </source>
</evidence>
<dbReference type="InterPro" id="IPR002668">
    <property type="entry name" value="CNT_N_dom"/>
</dbReference>
<feature type="transmembrane region" description="Helical" evidence="7">
    <location>
        <begin position="191"/>
        <end position="211"/>
    </location>
</feature>
<proteinExistence type="inferred from homology"/>
<evidence type="ECO:0000259" key="10">
    <source>
        <dbReference type="Pfam" id="PF07670"/>
    </source>
</evidence>
<dbReference type="EMBL" id="DF196819">
    <property type="protein sequence ID" value="GAD29920.1"/>
    <property type="molecule type" value="Genomic_DNA"/>
</dbReference>
<dbReference type="GO" id="GO:0005886">
    <property type="term" value="C:plasma membrane"/>
    <property type="evidence" value="ECO:0007669"/>
    <property type="project" value="UniProtKB-SubCell"/>
</dbReference>
<evidence type="ECO:0000313" key="12">
    <source>
        <dbReference type="Proteomes" id="UP000030675"/>
    </source>
</evidence>
<evidence type="ECO:0000313" key="11">
    <source>
        <dbReference type="EMBL" id="GAD29920.1"/>
    </source>
</evidence>
<organism evidence="11 12">
    <name type="scientific">Photobacterium leiognathi lrivu.4.1</name>
    <dbReference type="NCBI Taxonomy" id="1248232"/>
    <lineage>
        <taxon>Bacteria</taxon>
        <taxon>Pseudomonadati</taxon>
        <taxon>Pseudomonadota</taxon>
        <taxon>Gammaproteobacteria</taxon>
        <taxon>Vibrionales</taxon>
        <taxon>Vibrionaceae</taxon>
        <taxon>Photobacterium</taxon>
    </lineage>
</organism>
<dbReference type="PANTHER" id="PTHR10590">
    <property type="entry name" value="SODIUM/NUCLEOSIDE COTRANSPORTER"/>
    <property type="match status" value="1"/>
</dbReference>
<evidence type="ECO:0000256" key="2">
    <source>
        <dbReference type="ARBA" id="ARBA00009033"/>
    </source>
</evidence>
<dbReference type="RefSeq" id="WP_023932419.1">
    <property type="nucleotide sequence ID" value="NZ_DF196819.1"/>
</dbReference>
<dbReference type="HOGENOM" id="CLU_016813_4_2_6"/>
<keyword evidence="6 7" id="KW-0472">Membrane</keyword>
<dbReference type="Pfam" id="PF01773">
    <property type="entry name" value="Nucleos_tra2_N"/>
    <property type="match status" value="1"/>
</dbReference>
<feature type="transmembrane region" description="Helical" evidence="7">
    <location>
        <begin position="276"/>
        <end position="299"/>
    </location>
</feature>
<dbReference type="eggNOG" id="COG1972">
    <property type="taxonomic scope" value="Bacteria"/>
</dbReference>
<dbReference type="InterPro" id="IPR011657">
    <property type="entry name" value="CNT_C_dom"/>
</dbReference>
<evidence type="ECO:0000256" key="1">
    <source>
        <dbReference type="ARBA" id="ARBA00004651"/>
    </source>
</evidence>
<dbReference type="InterPro" id="IPR008276">
    <property type="entry name" value="C_nuclsd_transpt"/>
</dbReference>
<sequence length="402" mass="41968">MIALLGIFVLLLIAFLISTDKKRIPVKMVSIAFALQVLFALIVLYIPAGKAALQAVSNGVTYVTDYGKDGLSFLFGGLATGSIGFVFAVNVLGIIIFFSALISMLYHVGIMQKVVNVFGGGLQRILGTGRAESLSAGANIFVGMSEVPLVIKPYLKSMDDSQLFAVMTCGLASVAGSTMVGYAAVGVDLNYLIAAAFMSAPAGLLMSKIIMPPSEKKLSADEITSVEIPKATNVVEALADGAMSGLRMAVTIGATLIAFISVIALFNGLLGDIGEFFGIQGLTFQMLIGYLFAPVALLLGIPMNEAVTAGSLIGQKVVMNEFVAFIDMMKVKDALSPHSLAVVTFALCGFANITTLAILIGGMGSLIPERRPFIAKYGIRAVAAGVLANLMSAAIVSIILLM</sequence>
<dbReference type="PANTHER" id="PTHR10590:SF4">
    <property type="entry name" value="SOLUTE CARRIER FAMILY 28 MEMBER 3"/>
    <property type="match status" value="1"/>
</dbReference>
<feature type="transmembrane region" description="Helical" evidence="7">
    <location>
        <begin position="381"/>
        <end position="401"/>
    </location>
</feature>
<dbReference type="AlphaFoldDB" id="A0A0U1P5U9"/>
<comment type="similarity">
    <text evidence="2">Belongs to the concentrative nucleoside transporter (CNT) (TC 2.A.41) family.</text>
</comment>
<evidence type="ECO:0000256" key="6">
    <source>
        <dbReference type="ARBA" id="ARBA00023136"/>
    </source>
</evidence>
<dbReference type="Pfam" id="PF07670">
    <property type="entry name" value="Gate"/>
    <property type="match status" value="1"/>
</dbReference>
<feature type="transmembrane region" description="Helical" evidence="7">
    <location>
        <begin position="73"/>
        <end position="106"/>
    </location>
</feature>
<feature type="domain" description="Nucleoside transporter/FeoB GTPase Gate" evidence="10">
    <location>
        <begin position="89"/>
        <end position="185"/>
    </location>
</feature>
<evidence type="ECO:0000256" key="3">
    <source>
        <dbReference type="ARBA" id="ARBA00022475"/>
    </source>
</evidence>
<gene>
    <name evidence="11" type="ORF">PLEI_1574</name>
</gene>
<dbReference type="GO" id="GO:0005337">
    <property type="term" value="F:nucleoside transmembrane transporter activity"/>
    <property type="evidence" value="ECO:0007669"/>
    <property type="project" value="InterPro"/>
</dbReference>
<evidence type="ECO:0000256" key="5">
    <source>
        <dbReference type="ARBA" id="ARBA00022989"/>
    </source>
</evidence>
<dbReference type="InterPro" id="IPR011642">
    <property type="entry name" value="Gate_dom"/>
</dbReference>
<feature type="transmembrane region" description="Helical" evidence="7">
    <location>
        <begin position="338"/>
        <end position="360"/>
    </location>
</feature>
<reference evidence="12" key="1">
    <citation type="submission" date="2012-12" db="EMBL/GenBank/DDBJ databases">
        <title>Genome Sequence of Photobacterium leiognathi lrivu.4.1.</title>
        <authorList>
            <person name="Urbanczyk H."/>
            <person name="Ogura Y."/>
            <person name="Hayashi T."/>
            <person name="Dunlap P.V."/>
        </authorList>
    </citation>
    <scope>NUCLEOTIDE SEQUENCE [LARGE SCALE GENOMIC DNA]</scope>
    <source>
        <strain evidence="12">lrivu.4.1</strain>
    </source>
</reference>
<evidence type="ECO:0000256" key="4">
    <source>
        <dbReference type="ARBA" id="ARBA00022692"/>
    </source>
</evidence>
<feature type="transmembrane region" description="Helical" evidence="7">
    <location>
        <begin position="163"/>
        <end position="185"/>
    </location>
</feature>
<dbReference type="Proteomes" id="UP000030675">
    <property type="component" value="Unassembled WGS sequence"/>
</dbReference>
<feature type="domain" description="Concentrative nucleoside transporter C-terminal" evidence="9">
    <location>
        <begin position="191"/>
        <end position="396"/>
    </location>
</feature>
<feature type="domain" description="Concentrative nucleoside transporter N-terminal" evidence="8">
    <location>
        <begin position="5"/>
        <end position="78"/>
    </location>
</feature>
<protein>
    <submittedName>
        <fullName evidence="11">Putative NupC, nucleoside permease</fullName>
    </submittedName>
</protein>
<feature type="transmembrane region" description="Helical" evidence="7">
    <location>
        <begin position="28"/>
        <end position="48"/>
    </location>
</feature>
<evidence type="ECO:0000259" key="9">
    <source>
        <dbReference type="Pfam" id="PF07662"/>
    </source>
</evidence>